<dbReference type="Proteomes" id="UP000335636">
    <property type="component" value="Unassembled WGS sequence"/>
</dbReference>
<dbReference type="EMBL" id="CABDUW010000116">
    <property type="protein sequence ID" value="VTJ59118.1"/>
    <property type="molecule type" value="Genomic_DNA"/>
</dbReference>
<feature type="region of interest" description="Disordered" evidence="1">
    <location>
        <begin position="125"/>
        <end position="152"/>
    </location>
</feature>
<organism evidence="3 4">
    <name type="scientific">Marmota monax</name>
    <name type="common">Woodchuck</name>
    <dbReference type="NCBI Taxonomy" id="9995"/>
    <lineage>
        <taxon>Eukaryota</taxon>
        <taxon>Metazoa</taxon>
        <taxon>Chordata</taxon>
        <taxon>Craniata</taxon>
        <taxon>Vertebrata</taxon>
        <taxon>Euteleostomi</taxon>
        <taxon>Mammalia</taxon>
        <taxon>Eutheria</taxon>
        <taxon>Euarchontoglires</taxon>
        <taxon>Glires</taxon>
        <taxon>Rodentia</taxon>
        <taxon>Sciuromorpha</taxon>
        <taxon>Sciuridae</taxon>
        <taxon>Xerinae</taxon>
        <taxon>Marmotini</taxon>
        <taxon>Marmota</taxon>
    </lineage>
</organism>
<protein>
    <submittedName>
        <fullName evidence="3">Uncharacterized protein</fullName>
    </submittedName>
</protein>
<evidence type="ECO:0000256" key="1">
    <source>
        <dbReference type="SAM" id="MobiDB-lite"/>
    </source>
</evidence>
<dbReference type="AlphaFoldDB" id="A0A5E4AP55"/>
<proteinExistence type="predicted"/>
<dbReference type="Proteomes" id="UP000662637">
    <property type="component" value="Unassembled WGS sequence"/>
</dbReference>
<keyword evidence="4" id="KW-1185">Reference proteome</keyword>
<reference evidence="2" key="2">
    <citation type="submission" date="2020-08" db="EMBL/GenBank/DDBJ databases">
        <authorList>
            <person name="Shumante A."/>
            <person name="Zimin A.V."/>
            <person name="Puiu D."/>
            <person name="Salzberg S.L."/>
        </authorList>
    </citation>
    <scope>NUCLEOTIDE SEQUENCE</scope>
    <source>
        <strain evidence="2">WC2-LM</strain>
        <tissue evidence="2">Liver</tissue>
    </source>
</reference>
<evidence type="ECO:0000313" key="3">
    <source>
        <dbReference type="EMBL" id="VTJ59118.1"/>
    </source>
</evidence>
<dbReference type="EMBL" id="WJEC01000364">
    <property type="protein sequence ID" value="KAF7483476.1"/>
    <property type="molecule type" value="Genomic_DNA"/>
</dbReference>
<accession>A0A5E4AP55</accession>
<evidence type="ECO:0000313" key="4">
    <source>
        <dbReference type="Proteomes" id="UP000335636"/>
    </source>
</evidence>
<sequence length="152" mass="15839">MQVCGSSAAGRRVFDSICPNRMLELPGPPLRKPVKPERKFAPPRKFFSGCGGGSPVSVYEDPPDVEPAALPGEPRSTCATLHFPLGETSPCLRRPGGGPSGESGQEAKRPSALTTIDLQDLADCSSLLGSDAPPSGDPAASQVPPLEERCCL</sequence>
<reference evidence="3 4" key="1">
    <citation type="submission" date="2019-04" db="EMBL/GenBank/DDBJ databases">
        <authorList>
            <person name="Alioto T."/>
            <person name="Alioto T."/>
        </authorList>
    </citation>
    <scope>NUCLEOTIDE SEQUENCE [LARGE SCALE GENOMIC DNA]</scope>
</reference>
<name>A0A5E4AP55_MARMO</name>
<gene>
    <name evidence="2" type="ORF">GHT09_005011</name>
    <name evidence="3" type="ORF">MONAX_5E025884</name>
</gene>
<evidence type="ECO:0000313" key="2">
    <source>
        <dbReference type="EMBL" id="KAF7483476.1"/>
    </source>
</evidence>
<feature type="region of interest" description="Disordered" evidence="1">
    <location>
        <begin position="86"/>
        <end position="112"/>
    </location>
</feature>